<reference evidence="1" key="4">
    <citation type="submission" date="2025-09" db="UniProtKB">
        <authorList>
            <consortium name="Ensembl"/>
        </authorList>
    </citation>
    <scope>IDENTIFICATION</scope>
    <source>
        <strain evidence="1">HNI</strain>
    </source>
</reference>
<organism evidence="1 2">
    <name type="scientific">Oryzias latipes</name>
    <name type="common">Japanese rice fish</name>
    <name type="synonym">Japanese killifish</name>
    <dbReference type="NCBI Taxonomy" id="8090"/>
    <lineage>
        <taxon>Eukaryota</taxon>
        <taxon>Metazoa</taxon>
        <taxon>Chordata</taxon>
        <taxon>Craniata</taxon>
        <taxon>Vertebrata</taxon>
        <taxon>Euteleostomi</taxon>
        <taxon>Actinopterygii</taxon>
        <taxon>Neopterygii</taxon>
        <taxon>Teleostei</taxon>
        <taxon>Neoteleostei</taxon>
        <taxon>Acanthomorphata</taxon>
        <taxon>Ovalentaria</taxon>
        <taxon>Atherinomorphae</taxon>
        <taxon>Beloniformes</taxon>
        <taxon>Adrianichthyidae</taxon>
        <taxon>Oryziinae</taxon>
        <taxon>Oryzias</taxon>
    </lineage>
</organism>
<dbReference type="AlphaFoldDB" id="A0A3P9MM90"/>
<dbReference type="Proteomes" id="UP000265180">
    <property type="component" value="Chromosome 1"/>
</dbReference>
<reference evidence="1" key="3">
    <citation type="submission" date="2025-08" db="UniProtKB">
        <authorList>
            <consortium name="Ensembl"/>
        </authorList>
    </citation>
    <scope>IDENTIFICATION</scope>
    <source>
        <strain evidence="1">HNI</strain>
    </source>
</reference>
<proteinExistence type="predicted"/>
<protein>
    <submittedName>
        <fullName evidence="1">Uncharacterized protein</fullName>
    </submittedName>
</protein>
<sequence length="218" mass="23810">MKGSVRLRNDVSPRLTCSTLRHAQDKVLVFIVSLEEVGLLPDPQVSLTVRRLVHSQVQESEISPTPLRGTLHESHCTKRRHGELNKLWRGGQDPGAPYVPPASGEGSGQGEGGWRGVVCGHSRGWIAVQTGSGGPLKICVVGSAVQPHVPSGLTLNSHLQDSYSPLQPEPCSAVGRLELCLWSRLRCHQTRRPPVPQQVTIEMFYNGSLSVMYMDDIV</sequence>
<evidence type="ECO:0000313" key="2">
    <source>
        <dbReference type="Proteomes" id="UP000265180"/>
    </source>
</evidence>
<reference evidence="1 2" key="2">
    <citation type="submission" date="2017-04" db="EMBL/GenBank/DDBJ databases">
        <title>CpG methylation of centromeres and impact of large insertions on vertebrate speciation.</title>
        <authorList>
            <person name="Ichikawa K."/>
            <person name="Yoshimura J."/>
            <person name="Morishita S."/>
        </authorList>
    </citation>
    <scope>NUCLEOTIDE SEQUENCE</scope>
    <source>
        <strain evidence="1 2">HNI</strain>
    </source>
</reference>
<name>A0A3P9MM90_ORYLA</name>
<accession>A0A3P9MM90</accession>
<dbReference type="Ensembl" id="ENSORLT00020028527.1">
    <property type="protein sequence ID" value="ENSORLP00020034057.1"/>
    <property type="gene ID" value="ENSORLG00020020353.1"/>
</dbReference>
<reference key="1">
    <citation type="journal article" date="2007" name="Nature">
        <title>The medaka draft genome and insights into vertebrate genome evolution.</title>
        <authorList>
            <person name="Kasahara M."/>
            <person name="Naruse K."/>
            <person name="Sasaki S."/>
            <person name="Nakatani Y."/>
            <person name="Qu W."/>
            <person name="Ahsan B."/>
            <person name="Yamada T."/>
            <person name="Nagayasu Y."/>
            <person name="Doi K."/>
            <person name="Kasai Y."/>
            <person name="Jindo T."/>
            <person name="Kobayashi D."/>
            <person name="Shimada A."/>
            <person name="Toyoda A."/>
            <person name="Kuroki Y."/>
            <person name="Fujiyama A."/>
            <person name="Sasaki T."/>
            <person name="Shimizu A."/>
            <person name="Asakawa S."/>
            <person name="Shimizu N."/>
            <person name="Hashimoto S."/>
            <person name="Yang J."/>
            <person name="Lee Y."/>
            <person name="Matsushima K."/>
            <person name="Sugano S."/>
            <person name="Sakaizumi M."/>
            <person name="Narita T."/>
            <person name="Ohishi K."/>
            <person name="Haga S."/>
            <person name="Ohta F."/>
            <person name="Nomoto H."/>
            <person name="Nogata K."/>
            <person name="Morishita T."/>
            <person name="Endo T."/>
            <person name="Shin-I T."/>
            <person name="Takeda H."/>
            <person name="Morishita S."/>
            <person name="Kohara Y."/>
        </authorList>
    </citation>
    <scope>NUCLEOTIDE SEQUENCE [LARGE SCALE GENOMIC DNA]</scope>
    <source>
        <strain>Hd-rR</strain>
    </source>
</reference>
<evidence type="ECO:0000313" key="1">
    <source>
        <dbReference type="Ensembl" id="ENSORLP00020034057.1"/>
    </source>
</evidence>